<dbReference type="EMBL" id="HBIR01006965">
    <property type="protein sequence ID" value="CAE0529143.1"/>
    <property type="molecule type" value="Transcribed_RNA"/>
</dbReference>
<dbReference type="AlphaFoldDB" id="A0A7S3RNS5"/>
<feature type="chain" id="PRO_5030926103" evidence="1">
    <location>
        <begin position="22"/>
        <end position="415"/>
    </location>
</feature>
<name>A0A7S3RNS5_EMIHU</name>
<dbReference type="InterPro" id="IPR006311">
    <property type="entry name" value="TAT_signal"/>
</dbReference>
<accession>A0A7S3RNS5</accession>
<protein>
    <submittedName>
        <fullName evidence="2">Uncharacterized protein</fullName>
    </submittedName>
</protein>
<dbReference type="PROSITE" id="PS51318">
    <property type="entry name" value="TAT"/>
    <property type="match status" value="1"/>
</dbReference>
<proteinExistence type="predicted"/>
<sequence>MPAANPMLVTLLALNSAASSAALAPKPPTRRGVLAAAGSVAAGVKAASAASEPQSNSKPWVADARIGADEQYAGSLPYDPWAHSSLFGLVPPPVAGTWSHQELVDAARGGGVASVQIAPQHDVVIAVSTSGRRYATPMLDDDFPTLLLETTRPDGSYPFAVLPMDESRAALRSAAGTALQASLLLWLADLAGLLPWDTTPYASLEQREKAQRERAEGARPPRKSLGQLLSRLLAARGSTKQAREPMSDELRRAFGMASELGARAKATAERLEPAAAAEVRAQAVELRERAAKLRFRAKLAARRLQREYEPAWVTPLTAGGELPRLEQLLRPFRVWTDGEWAQYIQLSPLAGTSACRRWFAKGSTPATPARTRLCRHGAAPFPGRDGRLAAQRALLALLRPAGVHPPPLHRLMAEV</sequence>
<reference evidence="2" key="1">
    <citation type="submission" date="2021-01" db="EMBL/GenBank/DDBJ databases">
        <authorList>
            <person name="Corre E."/>
            <person name="Pelletier E."/>
            <person name="Niang G."/>
            <person name="Scheremetjew M."/>
            <person name="Finn R."/>
            <person name="Kale V."/>
            <person name="Holt S."/>
            <person name="Cochrane G."/>
            <person name="Meng A."/>
            <person name="Brown T."/>
            <person name="Cohen L."/>
        </authorList>
    </citation>
    <scope>NUCLEOTIDE SEQUENCE</scope>
    <source>
        <strain evidence="2">379</strain>
    </source>
</reference>
<keyword evidence="1" id="KW-0732">Signal</keyword>
<evidence type="ECO:0000256" key="1">
    <source>
        <dbReference type="SAM" id="SignalP"/>
    </source>
</evidence>
<feature type="signal peptide" evidence="1">
    <location>
        <begin position="1"/>
        <end position="21"/>
    </location>
</feature>
<gene>
    <name evidence="2" type="ORF">EHUX00137_LOCUS4761</name>
</gene>
<organism evidence="2">
    <name type="scientific">Emiliania huxleyi</name>
    <name type="common">Coccolithophore</name>
    <name type="synonym">Pontosphaera huxleyi</name>
    <dbReference type="NCBI Taxonomy" id="2903"/>
    <lineage>
        <taxon>Eukaryota</taxon>
        <taxon>Haptista</taxon>
        <taxon>Haptophyta</taxon>
        <taxon>Prymnesiophyceae</taxon>
        <taxon>Isochrysidales</taxon>
        <taxon>Noelaerhabdaceae</taxon>
        <taxon>Emiliania</taxon>
    </lineage>
</organism>
<evidence type="ECO:0000313" key="2">
    <source>
        <dbReference type="EMBL" id="CAE0529143.1"/>
    </source>
</evidence>